<keyword evidence="3" id="KW-1185">Reference proteome</keyword>
<proteinExistence type="predicted"/>
<dbReference type="KEGG" id="hdt:HYPDE_36013"/>
<evidence type="ECO:0000313" key="3">
    <source>
        <dbReference type="Proteomes" id="UP000005952"/>
    </source>
</evidence>
<gene>
    <name evidence="2" type="ORF">HYPDE_36013</name>
</gene>
<dbReference type="EMBL" id="CP005587">
    <property type="protein sequence ID" value="AGK58874.1"/>
    <property type="molecule type" value="Genomic_DNA"/>
</dbReference>
<dbReference type="Proteomes" id="UP000005952">
    <property type="component" value="Chromosome"/>
</dbReference>
<dbReference type="STRING" id="670307.HYPDE_36013"/>
<name>N0B5P1_9HYPH</name>
<keyword evidence="1" id="KW-0732">Signal</keyword>
<sequence>MKIMRSLLWVSLPAIAALLTATAMPSPSDALGRRLRTSYESGEVITAHSHYGNGSIQSVVRPGRYGWQVRLPRGAWVDCRRSCEETLRVQTVDIFGDGDNTLSNGGYGTLARECGVFGCLHWEWSF</sequence>
<feature type="chain" id="PRO_5004105435" evidence="1">
    <location>
        <begin position="17"/>
        <end position="126"/>
    </location>
</feature>
<evidence type="ECO:0000313" key="2">
    <source>
        <dbReference type="EMBL" id="AGK58874.1"/>
    </source>
</evidence>
<evidence type="ECO:0000256" key="1">
    <source>
        <dbReference type="SAM" id="SignalP"/>
    </source>
</evidence>
<dbReference type="HOGENOM" id="CLU_161286_0_0_5"/>
<organism evidence="2 3">
    <name type="scientific">Hyphomicrobium denitrificans 1NES1</name>
    <dbReference type="NCBI Taxonomy" id="670307"/>
    <lineage>
        <taxon>Bacteria</taxon>
        <taxon>Pseudomonadati</taxon>
        <taxon>Pseudomonadota</taxon>
        <taxon>Alphaproteobacteria</taxon>
        <taxon>Hyphomicrobiales</taxon>
        <taxon>Hyphomicrobiaceae</taxon>
        <taxon>Hyphomicrobium</taxon>
    </lineage>
</organism>
<accession>N0B5P1</accession>
<dbReference type="AlphaFoldDB" id="N0B5P1"/>
<protein>
    <submittedName>
        <fullName evidence="2">Uncharacterized protein</fullName>
    </submittedName>
</protein>
<reference evidence="2 3" key="1">
    <citation type="journal article" date="2013" name="Genome Announc.">
        <title>Genome sequences for three denitrifying bacterial strains isolated from a uranium- and nitrate-contaminated subsurface environment.</title>
        <authorList>
            <person name="Venkatramanan R."/>
            <person name="Prakash O."/>
            <person name="Woyke T."/>
            <person name="Chain P."/>
            <person name="Goodwin L.A."/>
            <person name="Watson D."/>
            <person name="Brooks S."/>
            <person name="Kostka J.E."/>
            <person name="Green S.J."/>
        </authorList>
    </citation>
    <scope>NUCLEOTIDE SEQUENCE [LARGE SCALE GENOMIC DNA]</scope>
    <source>
        <strain evidence="2 3">1NES1</strain>
    </source>
</reference>
<feature type="signal peptide" evidence="1">
    <location>
        <begin position="1"/>
        <end position="16"/>
    </location>
</feature>